<dbReference type="NCBIfam" id="TIGR00735">
    <property type="entry name" value="hisF"/>
    <property type="match status" value="1"/>
</dbReference>
<dbReference type="PANTHER" id="PTHR21235">
    <property type="entry name" value="IMIDAZOLE GLYCEROL PHOSPHATE SYNTHASE SUBUNIT HISF/H IGP SYNTHASE SUBUNIT HISF/H"/>
    <property type="match status" value="1"/>
</dbReference>
<comment type="similarity">
    <text evidence="9">Belongs to the HisA/HisF family.</text>
</comment>
<dbReference type="GO" id="GO:0000107">
    <property type="term" value="F:imidazoleglycerol-phosphate synthase activity"/>
    <property type="evidence" value="ECO:0007669"/>
    <property type="project" value="InterPro"/>
</dbReference>
<sequence>MENLDKLGYTDALRAYVTAGRCFFGICLGMQCLFESSEESPGVKGLGVIPGKVTRFTDPTISVPHMGWNALRKQTDSAVLAPFASLKDRFYFVHSFRVLPTAENKEWVLSLTDYGSTDAAFVSSVQKGSVCGCQFHPEKSGANGLNLLTAFLEQAQRDAPPVLNPTPTDGATVLAKRIIACLDVRENDSGDLVVTKGDQYDVREKEEGGDVKNLGKPVELARRYSDEGADEVTFLNITSFRGEVVDAPMLRVLELTSEHVFVPLCVGGGIRAYKDAKGVQHSSLDVAAAYFRSGADKVSIGSDAVDAAERYYAAGNKGDGTSSIEEISRVYGRQAVVISVDPKRVYVDAKEGCKHTVCEVPGGRLCWWQCTVKGGRETRDMDAFELAQACEALGAGEVLLNCIDMDGQNSGFDTTLVRQMKASVRIPVIASSGAGNPQHFIDVFRGADPDAGLAAGIFHRREVGIDQVKGAVVEAGIPCRV</sequence>
<dbReference type="InterPro" id="IPR029062">
    <property type="entry name" value="Class_I_gatase-like"/>
</dbReference>
<dbReference type="InterPro" id="IPR013785">
    <property type="entry name" value="Aldolase_TIM"/>
</dbReference>
<dbReference type="GO" id="GO:0016829">
    <property type="term" value="F:lyase activity"/>
    <property type="evidence" value="ECO:0007669"/>
    <property type="project" value="UniProtKB-KW"/>
</dbReference>
<evidence type="ECO:0000256" key="1">
    <source>
        <dbReference type="ARBA" id="ARBA00005091"/>
    </source>
</evidence>
<evidence type="ECO:0000256" key="3">
    <source>
        <dbReference type="ARBA" id="ARBA00022801"/>
    </source>
</evidence>
<proteinExistence type="inferred from homology"/>
<dbReference type="InterPro" id="IPR006062">
    <property type="entry name" value="His_biosynth"/>
</dbReference>
<evidence type="ECO:0000256" key="2">
    <source>
        <dbReference type="ARBA" id="ARBA00022605"/>
    </source>
</evidence>
<evidence type="ECO:0000259" key="10">
    <source>
        <dbReference type="Pfam" id="PF00117"/>
    </source>
</evidence>
<dbReference type="EMBL" id="HBFN01005734">
    <property type="protein sequence ID" value="CAD8783776.1"/>
    <property type="molecule type" value="Transcribed_RNA"/>
</dbReference>
<evidence type="ECO:0000313" key="11">
    <source>
        <dbReference type="EMBL" id="CAD8783776.1"/>
    </source>
</evidence>
<keyword evidence="2 9" id="KW-0028">Amino-acid biosynthesis</keyword>
<dbReference type="Pfam" id="PF00117">
    <property type="entry name" value="GATase"/>
    <property type="match status" value="1"/>
</dbReference>
<dbReference type="InterPro" id="IPR017926">
    <property type="entry name" value="GATASE"/>
</dbReference>
<dbReference type="InterPro" id="IPR011060">
    <property type="entry name" value="RibuloseP-bd_barrel"/>
</dbReference>
<feature type="domain" description="Glutamine amidotransferase" evidence="10">
    <location>
        <begin position="11"/>
        <end position="151"/>
    </location>
</feature>
<keyword evidence="6" id="KW-0456">Lyase</keyword>
<dbReference type="Gene3D" id="3.40.50.880">
    <property type="match status" value="1"/>
</dbReference>
<evidence type="ECO:0000256" key="8">
    <source>
        <dbReference type="ARBA" id="ARBA00049534"/>
    </source>
</evidence>
<dbReference type="InterPro" id="IPR050064">
    <property type="entry name" value="IGPS_HisA/HisF"/>
</dbReference>
<dbReference type="UniPathway" id="UPA00031">
    <property type="reaction ID" value="UER00010"/>
</dbReference>
<dbReference type="AlphaFoldDB" id="A0A7S0VE98"/>
<dbReference type="Pfam" id="PF00977">
    <property type="entry name" value="His_biosynth"/>
    <property type="match status" value="1"/>
</dbReference>
<reference evidence="11" key="1">
    <citation type="submission" date="2021-01" db="EMBL/GenBank/DDBJ databases">
        <authorList>
            <person name="Corre E."/>
            <person name="Pelletier E."/>
            <person name="Niang G."/>
            <person name="Scheremetjew M."/>
            <person name="Finn R."/>
            <person name="Kale V."/>
            <person name="Holt S."/>
            <person name="Cochrane G."/>
            <person name="Meng A."/>
            <person name="Brown T."/>
            <person name="Cohen L."/>
        </authorList>
    </citation>
    <scope>NUCLEOTIDE SEQUENCE</scope>
    <source>
        <strain evidence="11">CCMP443</strain>
    </source>
</reference>
<dbReference type="CDD" id="cd04731">
    <property type="entry name" value="HisF"/>
    <property type="match status" value="1"/>
</dbReference>
<evidence type="ECO:0000256" key="4">
    <source>
        <dbReference type="ARBA" id="ARBA00022962"/>
    </source>
</evidence>
<accession>A0A7S0VE98</accession>
<dbReference type="SUPFAM" id="SSF51366">
    <property type="entry name" value="Ribulose-phoshate binding barrel"/>
    <property type="match status" value="1"/>
</dbReference>
<evidence type="ECO:0000256" key="5">
    <source>
        <dbReference type="ARBA" id="ARBA00023102"/>
    </source>
</evidence>
<organism evidence="11">
    <name type="scientific">Hemiselmis tepida</name>
    <dbReference type="NCBI Taxonomy" id="464990"/>
    <lineage>
        <taxon>Eukaryota</taxon>
        <taxon>Cryptophyceae</taxon>
        <taxon>Cryptomonadales</taxon>
        <taxon>Hemiselmidaceae</taxon>
        <taxon>Hemiselmis</taxon>
    </lineage>
</organism>
<keyword evidence="3" id="KW-0378">Hydrolase</keyword>
<dbReference type="PROSITE" id="PS51273">
    <property type="entry name" value="GATASE_TYPE_1"/>
    <property type="match status" value="1"/>
</dbReference>
<dbReference type="GO" id="GO:0004359">
    <property type="term" value="F:glutaminase activity"/>
    <property type="evidence" value="ECO:0007669"/>
    <property type="project" value="UniProtKB-EC"/>
</dbReference>
<comment type="pathway">
    <text evidence="1">Amino-acid biosynthesis; L-histidine biosynthesis; L-histidine from 5-phospho-alpha-D-ribose 1-diphosphate: step 5/9.</text>
</comment>
<dbReference type="GO" id="GO:0000105">
    <property type="term" value="P:L-histidine biosynthetic process"/>
    <property type="evidence" value="ECO:0007669"/>
    <property type="project" value="UniProtKB-UniPathway"/>
</dbReference>
<comment type="catalytic activity">
    <reaction evidence="7">
        <text>5-[(5-phospho-1-deoxy-D-ribulos-1-ylimino)methylamino]-1-(5-phospho-beta-D-ribosyl)imidazole-4-carboxamide + L-glutamine = D-erythro-1-(imidazol-4-yl)glycerol 3-phosphate + 5-amino-1-(5-phospho-beta-D-ribosyl)imidazole-4-carboxamide + L-glutamate + H(+)</text>
        <dbReference type="Rhea" id="RHEA:24793"/>
        <dbReference type="ChEBI" id="CHEBI:15378"/>
        <dbReference type="ChEBI" id="CHEBI:29985"/>
        <dbReference type="ChEBI" id="CHEBI:58278"/>
        <dbReference type="ChEBI" id="CHEBI:58359"/>
        <dbReference type="ChEBI" id="CHEBI:58475"/>
        <dbReference type="ChEBI" id="CHEBI:58525"/>
        <dbReference type="EC" id="4.3.2.10"/>
    </reaction>
</comment>
<dbReference type="SUPFAM" id="SSF52317">
    <property type="entry name" value="Class I glutamine amidotransferase-like"/>
    <property type="match status" value="1"/>
</dbReference>
<dbReference type="Gene3D" id="3.20.20.70">
    <property type="entry name" value="Aldolase class I"/>
    <property type="match status" value="1"/>
</dbReference>
<dbReference type="InterPro" id="IPR010139">
    <property type="entry name" value="Imidazole-glycPsynth_HisH"/>
</dbReference>
<evidence type="ECO:0000256" key="6">
    <source>
        <dbReference type="ARBA" id="ARBA00023239"/>
    </source>
</evidence>
<protein>
    <recommendedName>
        <fullName evidence="10">Glutamine amidotransferase domain-containing protein</fullName>
    </recommendedName>
</protein>
<dbReference type="NCBIfam" id="TIGR01855">
    <property type="entry name" value="IMP_synth_hisH"/>
    <property type="match status" value="1"/>
</dbReference>
<dbReference type="InterPro" id="IPR004651">
    <property type="entry name" value="HisF"/>
</dbReference>
<dbReference type="PANTHER" id="PTHR21235:SF2">
    <property type="entry name" value="IMIDAZOLE GLYCEROL PHOSPHATE SYNTHASE HISHF"/>
    <property type="match status" value="1"/>
</dbReference>
<name>A0A7S0VE98_9CRYP</name>
<keyword evidence="4" id="KW-0315">Glutamine amidotransferase</keyword>
<evidence type="ECO:0000256" key="9">
    <source>
        <dbReference type="RuleBase" id="RU003657"/>
    </source>
</evidence>
<evidence type="ECO:0000256" key="7">
    <source>
        <dbReference type="ARBA" id="ARBA00047838"/>
    </source>
</evidence>
<gene>
    <name evidence="11" type="ORF">HTEP1355_LOCUS3370</name>
</gene>
<comment type="catalytic activity">
    <reaction evidence="8">
        <text>L-glutamine + H2O = L-glutamate + NH4(+)</text>
        <dbReference type="Rhea" id="RHEA:15889"/>
        <dbReference type="ChEBI" id="CHEBI:15377"/>
        <dbReference type="ChEBI" id="CHEBI:28938"/>
        <dbReference type="ChEBI" id="CHEBI:29985"/>
        <dbReference type="ChEBI" id="CHEBI:58359"/>
        <dbReference type="EC" id="3.5.1.2"/>
    </reaction>
</comment>
<keyword evidence="5 9" id="KW-0368">Histidine biosynthesis</keyword>